<evidence type="ECO:0000313" key="13">
    <source>
        <dbReference type="RefSeq" id="XP_013395134.1"/>
    </source>
</evidence>
<dbReference type="GO" id="GO:0012505">
    <property type="term" value="C:endomembrane system"/>
    <property type="evidence" value="ECO:0007669"/>
    <property type="project" value="UniProtKB-SubCell"/>
</dbReference>
<organism evidence="12 13">
    <name type="scientific">Lingula anatina</name>
    <name type="common">Brachiopod</name>
    <name type="synonym">Lingula unguis</name>
    <dbReference type="NCBI Taxonomy" id="7574"/>
    <lineage>
        <taxon>Eukaryota</taxon>
        <taxon>Metazoa</taxon>
        <taxon>Spiralia</taxon>
        <taxon>Lophotrochozoa</taxon>
        <taxon>Brachiopoda</taxon>
        <taxon>Linguliformea</taxon>
        <taxon>Lingulata</taxon>
        <taxon>Lingulida</taxon>
        <taxon>Linguloidea</taxon>
        <taxon>Lingulidae</taxon>
        <taxon>Lingula</taxon>
    </lineage>
</organism>
<dbReference type="GeneID" id="106162387"/>
<keyword evidence="1 8" id="KW-0812">Transmembrane</keyword>
<dbReference type="SUPFAM" id="SSF90193">
    <property type="entry name" value="Notch domain"/>
    <property type="match status" value="2"/>
</dbReference>
<dbReference type="OMA" id="ICAPAKR"/>
<dbReference type="STRING" id="7574.A0A1S3ICI1"/>
<evidence type="ECO:0000256" key="8">
    <source>
        <dbReference type="SAM" id="Phobius"/>
    </source>
</evidence>
<keyword evidence="3 8" id="KW-1133">Transmembrane helix</keyword>
<dbReference type="Proteomes" id="UP000085678">
    <property type="component" value="Unplaced"/>
</dbReference>
<evidence type="ECO:0000256" key="6">
    <source>
        <dbReference type="ARBA" id="ARBA00023180"/>
    </source>
</evidence>
<evidence type="ECO:0000313" key="12">
    <source>
        <dbReference type="Proteomes" id="UP000085678"/>
    </source>
</evidence>
<dbReference type="RefSeq" id="XP_013395134.1">
    <property type="nucleotide sequence ID" value="XM_013539680.1"/>
</dbReference>
<gene>
    <name evidence="13" type="primary">LOC106162387</name>
</gene>
<keyword evidence="6" id="KW-0325">Glycoprotein</keyword>
<dbReference type="InterPro" id="IPR036179">
    <property type="entry name" value="Ig-like_dom_sf"/>
</dbReference>
<dbReference type="InterPro" id="IPR000800">
    <property type="entry name" value="Notch_dom"/>
</dbReference>
<dbReference type="SMART" id="SM00004">
    <property type="entry name" value="NL"/>
    <property type="match status" value="2"/>
</dbReference>
<evidence type="ECO:0000256" key="4">
    <source>
        <dbReference type="ARBA" id="ARBA00023136"/>
    </source>
</evidence>
<dbReference type="Gene3D" id="4.10.470.20">
    <property type="match status" value="2"/>
</dbReference>
<evidence type="ECO:0000256" key="3">
    <source>
        <dbReference type="ARBA" id="ARBA00022989"/>
    </source>
</evidence>
<dbReference type="OrthoDB" id="430340at2759"/>
<dbReference type="SUPFAM" id="SSF48726">
    <property type="entry name" value="Immunoglobulin"/>
    <property type="match status" value="1"/>
</dbReference>
<dbReference type="PROSITE" id="PS50258">
    <property type="entry name" value="LNR"/>
    <property type="match status" value="1"/>
</dbReference>
<dbReference type="KEGG" id="lak:106162387"/>
<feature type="signal peptide" evidence="9">
    <location>
        <begin position="1"/>
        <end position="18"/>
    </location>
</feature>
<keyword evidence="9" id="KW-0732">Signal</keyword>
<evidence type="ECO:0000256" key="7">
    <source>
        <dbReference type="ARBA" id="ARBA00046288"/>
    </source>
</evidence>
<dbReference type="Pfam" id="PF00066">
    <property type="entry name" value="Notch"/>
    <property type="match status" value="2"/>
</dbReference>
<keyword evidence="12" id="KW-1185">Reference proteome</keyword>
<evidence type="ECO:0000256" key="9">
    <source>
        <dbReference type="SAM" id="SignalP"/>
    </source>
</evidence>
<dbReference type="InterPro" id="IPR007110">
    <property type="entry name" value="Ig-like_dom"/>
</dbReference>
<protein>
    <submittedName>
        <fullName evidence="13">Protein lin-12</fullName>
    </submittedName>
</protein>
<dbReference type="InterPro" id="IPR013783">
    <property type="entry name" value="Ig-like_fold"/>
</dbReference>
<feature type="transmembrane region" description="Helical" evidence="8">
    <location>
        <begin position="412"/>
        <end position="437"/>
    </location>
</feature>
<comment type="subcellular location">
    <subcellularLocation>
        <location evidence="7">Endomembrane system</location>
        <topology evidence="7">Single-pass type I membrane protein</topology>
    </subcellularLocation>
</comment>
<feature type="domain" description="LNR" evidence="10">
    <location>
        <begin position="145"/>
        <end position="187"/>
    </location>
</feature>
<dbReference type="InParanoid" id="A0A1S3ICI1"/>
<feature type="domain" description="Ig-like" evidence="11">
    <location>
        <begin position="27"/>
        <end position="131"/>
    </location>
</feature>
<feature type="chain" id="PRO_5010284473" evidence="9">
    <location>
        <begin position="19"/>
        <end position="481"/>
    </location>
</feature>
<reference evidence="13" key="1">
    <citation type="submission" date="2025-08" db="UniProtKB">
        <authorList>
            <consortium name="RefSeq"/>
        </authorList>
    </citation>
    <scope>IDENTIFICATION</scope>
    <source>
        <tissue evidence="13">Gonads</tissue>
    </source>
</reference>
<proteinExistence type="predicted"/>
<keyword evidence="5" id="KW-1015">Disulfide bond</keyword>
<evidence type="ECO:0000256" key="1">
    <source>
        <dbReference type="ARBA" id="ARBA00022692"/>
    </source>
</evidence>
<dbReference type="PRINTS" id="PR01983">
    <property type="entry name" value="NOTCH"/>
</dbReference>
<keyword evidence="2" id="KW-0677">Repeat</keyword>
<evidence type="ECO:0000259" key="10">
    <source>
        <dbReference type="PROSITE" id="PS50258"/>
    </source>
</evidence>
<name>A0A1S3ICI1_LINAN</name>
<dbReference type="Gene3D" id="2.60.40.10">
    <property type="entry name" value="Immunoglobulins"/>
    <property type="match status" value="1"/>
</dbReference>
<keyword evidence="4 8" id="KW-0472">Membrane</keyword>
<accession>A0A1S3ICI1</accession>
<dbReference type="InterPro" id="IPR035993">
    <property type="entry name" value="Notch-like_dom_sf"/>
</dbReference>
<evidence type="ECO:0000256" key="5">
    <source>
        <dbReference type="ARBA" id="ARBA00023157"/>
    </source>
</evidence>
<sequence length="481" mass="53407">MWDFSCVVVLGLLRFVTSESTGSYYFPSPHQPCQSISSKGGTLDLVFRILESDLNETCDEKTIQWTRNGVKIDGVQNSDKYGVWTAGWGVMAGEYVSLLRIRSVQPADLGKYSCHIECVGHGFNKHTVTVSTQVCLNLEGEAVICQPYSDTCRSKFLNGQCDSECNGPEELFDGFDCRRKIAPCNRLYDNYCRRSFANGVCDRGCRAEGCAYDGGDCPSRQTPNVFHGKFVAVTSQEPDVLKVDLKAFLWRLSRLLRTIVTVDQDLQFRTYLSGTTSTKLENYINYAIIPWTNLKNTSIDYRWQDYGKILKSGSAVYLKLANANCDLYCFQTAEMVTNYIAESLRRGWDPGIPLTGVGVPRAVPLCQKQYGSLLDNIPEAESSTNINYKKNANNDSGSTSNSILDFITSIDLGILIGAGLGLVALLILVIGVVCICAPAKRKVPRKEAEKLPDIRKPEHVIKGSKQKQWEVTVTNENGTKC</sequence>
<dbReference type="AlphaFoldDB" id="A0A1S3ICI1"/>
<dbReference type="Gene3D" id="3.30.70.3310">
    <property type="match status" value="1"/>
</dbReference>
<evidence type="ECO:0000259" key="11">
    <source>
        <dbReference type="PROSITE" id="PS50835"/>
    </source>
</evidence>
<evidence type="ECO:0000256" key="2">
    <source>
        <dbReference type="ARBA" id="ARBA00022737"/>
    </source>
</evidence>
<dbReference type="PROSITE" id="PS50835">
    <property type="entry name" value="IG_LIKE"/>
    <property type="match status" value="1"/>
</dbReference>